<dbReference type="HOGENOM" id="CLU_056144_2_0_4"/>
<evidence type="ECO:0000313" key="4">
    <source>
        <dbReference type="EMBL" id="AEA64562.1"/>
    </source>
</evidence>
<organism evidence="4 5">
    <name type="scientific">Burkholderia gladioli (strain BSR3)</name>
    <dbReference type="NCBI Taxonomy" id="999541"/>
    <lineage>
        <taxon>Bacteria</taxon>
        <taxon>Pseudomonadati</taxon>
        <taxon>Pseudomonadota</taxon>
        <taxon>Betaproteobacteria</taxon>
        <taxon>Burkholderiales</taxon>
        <taxon>Burkholderiaceae</taxon>
        <taxon>Burkholderia</taxon>
    </lineage>
</organism>
<evidence type="ECO:0000256" key="1">
    <source>
        <dbReference type="SAM" id="MobiDB-lite"/>
    </source>
</evidence>
<reference evidence="4 5" key="1">
    <citation type="journal article" date="2011" name="J. Bacteriol.">
        <title>Complete genome sequence of Burkholderia gladioli BSR3.</title>
        <authorList>
            <person name="Seo Y.S."/>
            <person name="Lim J."/>
            <person name="Choi B.S."/>
            <person name="Kim H."/>
            <person name="Goo E."/>
            <person name="Lee B."/>
            <person name="Lim J.S."/>
            <person name="Choi I.Y."/>
            <person name="Moon J.S."/>
            <person name="Kim J."/>
            <person name="Hwang I."/>
        </authorList>
    </citation>
    <scope>NUCLEOTIDE SEQUENCE [LARGE SCALE GENOMIC DNA]</scope>
    <source>
        <strain evidence="4 5">BSR3</strain>
    </source>
</reference>
<feature type="transmembrane region" description="Helical" evidence="2">
    <location>
        <begin position="90"/>
        <end position="113"/>
    </location>
</feature>
<evidence type="ECO:0000256" key="2">
    <source>
        <dbReference type="SAM" id="Phobius"/>
    </source>
</evidence>
<dbReference type="InterPro" id="IPR046554">
    <property type="entry name" value="DUF6708"/>
</dbReference>
<evidence type="ECO:0000259" key="3">
    <source>
        <dbReference type="Pfam" id="PF20455"/>
    </source>
</evidence>
<dbReference type="KEGG" id="bgd:bgla_2g21280"/>
<keyword evidence="2" id="KW-0812">Transmembrane</keyword>
<keyword evidence="2" id="KW-1133">Transmembrane helix</keyword>
<dbReference type="Pfam" id="PF20455">
    <property type="entry name" value="DUF6708"/>
    <property type="match status" value="1"/>
</dbReference>
<dbReference type="Proteomes" id="UP000008316">
    <property type="component" value="Chromosome 2"/>
</dbReference>
<feature type="domain" description="DUF6708" evidence="3">
    <location>
        <begin position="114"/>
        <end position="293"/>
    </location>
</feature>
<keyword evidence="2" id="KW-0472">Membrane</keyword>
<keyword evidence="5" id="KW-1185">Reference proteome</keyword>
<sequence length="364" mass="41987">MDERAIRQCIGKPIPEWDVAHRLHIDQPAGPCIEDFGTVFRFNSIFMDITEPSFLEKQWFAAGVAILFIGTGIGPYTYNFTHTDPAPEFWMFVFNCMAASITIFFGSLTWRFGRGLFFGLRHRPIRLHREVQKIYAIRSRRYFAKPGEGDIVWEAPWSTESIFCLHREHTSFGTIFHIRHYTLDDNGNVARVFSIGREWTGYPQIDMALAQWNYWCTYMNDGPEDLPKPMLFHTQQETLREAFLFSLYSFGLRAPVVVRLLMMPLILVFTVMRVFANATCRAPIWPETIERISNISADDPHAEPRPGTPVGWGDTILAQQRGEYPDNPQAQVKNWNGEMDEQKNAAAWIENPAAPTRRTSQGKR</sequence>
<feature type="transmembrane region" description="Helical" evidence="2">
    <location>
        <begin position="256"/>
        <end position="276"/>
    </location>
</feature>
<feature type="region of interest" description="Disordered" evidence="1">
    <location>
        <begin position="343"/>
        <end position="364"/>
    </location>
</feature>
<evidence type="ECO:0000313" key="5">
    <source>
        <dbReference type="Proteomes" id="UP000008316"/>
    </source>
</evidence>
<gene>
    <name evidence="4" type="ordered locus">bgla_2g21280</name>
</gene>
<protein>
    <recommendedName>
        <fullName evidence="3">DUF6708 domain-containing protein</fullName>
    </recommendedName>
</protein>
<dbReference type="STRING" id="999541.bgla_2g21280"/>
<name>F2LNT3_BURGS</name>
<feature type="transmembrane region" description="Helical" evidence="2">
    <location>
        <begin position="59"/>
        <end position="78"/>
    </location>
</feature>
<dbReference type="eggNOG" id="ENOG5033SKC">
    <property type="taxonomic scope" value="Bacteria"/>
</dbReference>
<dbReference type="AlphaFoldDB" id="F2LNT3"/>
<proteinExistence type="predicted"/>
<dbReference type="RefSeq" id="WP_013690888.1">
    <property type="nucleotide sequence ID" value="NC_015376.1"/>
</dbReference>
<dbReference type="EMBL" id="CP002600">
    <property type="protein sequence ID" value="AEA64562.1"/>
    <property type="molecule type" value="Genomic_DNA"/>
</dbReference>
<accession>F2LNT3</accession>